<evidence type="ECO:0000313" key="4">
    <source>
        <dbReference type="Proteomes" id="UP000275078"/>
    </source>
</evidence>
<evidence type="ECO:0000256" key="1">
    <source>
        <dbReference type="SAM" id="Coils"/>
    </source>
</evidence>
<sequence length="664" mass="75509">MYRNSGSSPLQATEVLILGHRIHTNVATTKLDPKQLRRVHKCRLMDIDQNPGEHAAEAFHPDQQRPFTQQGNSQNGTPHDGYGQPRYSSFGFTQQVFHQQAFHQQALHQQGHFEQDHIQQYYHPQNGYPPATQQAYYPHSNTFGYGYPYLQAPQGYQTYHNVPSQLPPSLTDPAHYHRQQNDKNQKGINRRQYYRHPELGNQQRNPINGSHQASRSTHSTSPAAMNPPASMAPLAETTNRVQGKSKYELEREIQKKLAEVIEMAEQLESMSEKGYAAGSSVHSSQLPSTPSRWKFDMNDTPHFPNMQPLRFHELEVSGIYRCCMGFPRIINQKSPVGYAGLQRGEDNAIFFVSQKMSILDRYGYLLPKRFCDRKYRYAVILRKDEKDKVVDVMITSSLTQSSTEYEVQAHRYLAFEGAPILEGQSKTVVKAEPGVHSNIPSYLCISHPVRARPLCRNDNEETAGVGNAYLLETKHGDRMVYRIQNFDQVVQESNLYWETRNAKMKGSKGPKAAVDEASRKGPGGTGGGDGSKRESRSKDNGTEAREKVDERLNVHDGQQQGHDGEAGCTLEGWDRRFIAEVNWEPGPVGEFREATEEEVAELIQRMKIWDEEDRLAPSDFARLEGDSEEWSLDEEDEEALNEWDLNEADCPVDLLFYPIDPADV</sequence>
<keyword evidence="4" id="KW-1185">Reference proteome</keyword>
<reference evidence="3 4" key="1">
    <citation type="journal article" date="2018" name="Nat. Ecol. Evol.">
        <title>Pezizomycetes genomes reveal the molecular basis of ectomycorrhizal truffle lifestyle.</title>
        <authorList>
            <person name="Murat C."/>
            <person name="Payen T."/>
            <person name="Noel B."/>
            <person name="Kuo A."/>
            <person name="Morin E."/>
            <person name="Chen J."/>
            <person name="Kohler A."/>
            <person name="Krizsan K."/>
            <person name="Balestrini R."/>
            <person name="Da Silva C."/>
            <person name="Montanini B."/>
            <person name="Hainaut M."/>
            <person name="Levati E."/>
            <person name="Barry K.W."/>
            <person name="Belfiori B."/>
            <person name="Cichocki N."/>
            <person name="Clum A."/>
            <person name="Dockter R.B."/>
            <person name="Fauchery L."/>
            <person name="Guy J."/>
            <person name="Iotti M."/>
            <person name="Le Tacon F."/>
            <person name="Lindquist E.A."/>
            <person name="Lipzen A."/>
            <person name="Malagnac F."/>
            <person name="Mello A."/>
            <person name="Molinier V."/>
            <person name="Miyauchi S."/>
            <person name="Poulain J."/>
            <person name="Riccioni C."/>
            <person name="Rubini A."/>
            <person name="Sitrit Y."/>
            <person name="Splivallo R."/>
            <person name="Traeger S."/>
            <person name="Wang M."/>
            <person name="Zifcakova L."/>
            <person name="Wipf D."/>
            <person name="Zambonelli A."/>
            <person name="Paolocci F."/>
            <person name="Nowrousian M."/>
            <person name="Ottonello S."/>
            <person name="Baldrian P."/>
            <person name="Spatafora J.W."/>
            <person name="Henrissat B."/>
            <person name="Nagy L.G."/>
            <person name="Aury J.M."/>
            <person name="Wincker P."/>
            <person name="Grigoriev I.V."/>
            <person name="Bonfante P."/>
            <person name="Martin F.M."/>
        </authorList>
    </citation>
    <scope>NUCLEOTIDE SEQUENCE [LARGE SCALE GENOMIC DNA]</scope>
    <source>
        <strain evidence="3 4">RN42</strain>
    </source>
</reference>
<accession>A0A3N4HHU7</accession>
<feature type="coiled-coil region" evidence="1">
    <location>
        <begin position="246"/>
        <end position="273"/>
    </location>
</feature>
<dbReference type="AlphaFoldDB" id="A0A3N4HHU7"/>
<keyword evidence="1" id="KW-0175">Coiled coil</keyword>
<organism evidence="3 4">
    <name type="scientific">Ascobolus immersus RN42</name>
    <dbReference type="NCBI Taxonomy" id="1160509"/>
    <lineage>
        <taxon>Eukaryota</taxon>
        <taxon>Fungi</taxon>
        <taxon>Dikarya</taxon>
        <taxon>Ascomycota</taxon>
        <taxon>Pezizomycotina</taxon>
        <taxon>Pezizomycetes</taxon>
        <taxon>Pezizales</taxon>
        <taxon>Ascobolaceae</taxon>
        <taxon>Ascobolus</taxon>
    </lineage>
</organism>
<proteinExistence type="predicted"/>
<feature type="compositionally biased region" description="Polar residues" evidence="2">
    <location>
        <begin position="158"/>
        <end position="168"/>
    </location>
</feature>
<protein>
    <submittedName>
        <fullName evidence="3">Uncharacterized protein</fullName>
    </submittedName>
</protein>
<evidence type="ECO:0000313" key="3">
    <source>
        <dbReference type="EMBL" id="RPA73529.1"/>
    </source>
</evidence>
<feature type="compositionally biased region" description="Polar residues" evidence="2">
    <location>
        <begin position="65"/>
        <end position="77"/>
    </location>
</feature>
<feature type="region of interest" description="Disordered" evidence="2">
    <location>
        <begin position="158"/>
        <end position="246"/>
    </location>
</feature>
<feature type="region of interest" description="Disordered" evidence="2">
    <location>
        <begin position="64"/>
        <end position="83"/>
    </location>
</feature>
<evidence type="ECO:0000256" key="2">
    <source>
        <dbReference type="SAM" id="MobiDB-lite"/>
    </source>
</evidence>
<feature type="compositionally biased region" description="Polar residues" evidence="2">
    <location>
        <begin position="200"/>
        <end position="220"/>
    </location>
</feature>
<name>A0A3N4HHU7_ASCIM</name>
<feature type="compositionally biased region" description="Basic and acidic residues" evidence="2">
    <location>
        <begin position="530"/>
        <end position="554"/>
    </location>
</feature>
<feature type="region of interest" description="Disordered" evidence="2">
    <location>
        <begin position="501"/>
        <end position="568"/>
    </location>
</feature>
<gene>
    <name evidence="3" type="ORF">BJ508DRAFT_313731</name>
</gene>
<feature type="compositionally biased region" description="Low complexity" evidence="2">
    <location>
        <begin position="221"/>
        <end position="233"/>
    </location>
</feature>
<dbReference type="Proteomes" id="UP000275078">
    <property type="component" value="Unassembled WGS sequence"/>
</dbReference>
<dbReference type="EMBL" id="ML119818">
    <property type="protein sequence ID" value="RPA73529.1"/>
    <property type="molecule type" value="Genomic_DNA"/>
</dbReference>